<evidence type="ECO:0000256" key="1">
    <source>
        <dbReference type="ARBA" id="ARBA00007228"/>
    </source>
</evidence>
<dbReference type="GO" id="GO:0005829">
    <property type="term" value="C:cytosol"/>
    <property type="evidence" value="ECO:0007669"/>
    <property type="project" value="TreeGrafter"/>
</dbReference>
<proteinExistence type="inferred from homology"/>
<keyword evidence="2 5" id="KW-0489">Methyltransferase</keyword>
<comment type="catalytic activity">
    <reaction evidence="5">
        <text>cytidine(32) in tRNA + S-adenosyl-L-methionine = 2'-O-methylcytidine(32) in tRNA + S-adenosyl-L-homocysteine + H(+)</text>
        <dbReference type="Rhea" id="RHEA:42932"/>
        <dbReference type="Rhea" id="RHEA-COMP:10288"/>
        <dbReference type="Rhea" id="RHEA-COMP:10289"/>
        <dbReference type="ChEBI" id="CHEBI:15378"/>
        <dbReference type="ChEBI" id="CHEBI:57856"/>
        <dbReference type="ChEBI" id="CHEBI:59789"/>
        <dbReference type="ChEBI" id="CHEBI:74495"/>
        <dbReference type="ChEBI" id="CHEBI:82748"/>
        <dbReference type="EC" id="2.1.1.200"/>
    </reaction>
</comment>
<keyword evidence="3 7" id="KW-0808">Transferase</keyword>
<dbReference type="PANTHER" id="PTHR42786:SF2">
    <property type="entry name" value="TRNA (CYTIDINE_URIDINE-2'-O-)-METHYLTRANSFERASE TRMJ"/>
    <property type="match status" value="1"/>
</dbReference>
<evidence type="ECO:0000313" key="7">
    <source>
        <dbReference type="EMBL" id="EIM63908.1"/>
    </source>
</evidence>
<evidence type="ECO:0000256" key="3">
    <source>
        <dbReference type="ARBA" id="ARBA00022679"/>
    </source>
</evidence>
<dbReference type="HOGENOM" id="CLU_056931_0_1_7"/>
<dbReference type="GO" id="GO:0002128">
    <property type="term" value="P:tRNA nucleoside ribose methylation"/>
    <property type="evidence" value="ECO:0007669"/>
    <property type="project" value="TreeGrafter"/>
</dbReference>
<dbReference type="EMBL" id="CM001488">
    <property type="protein sequence ID" value="EIM63908.1"/>
    <property type="molecule type" value="Genomic_DNA"/>
</dbReference>
<keyword evidence="8" id="KW-1185">Reference proteome</keyword>
<sequence>MCQKIRMENVAIVLHDTRIPENIGAAARAAANMGVGQLIVSAPRHLDMERVLKVATHSASGLVKAMKVCSTLPEALGGFNWIVGTTARLGGTRRVNSSPADLAAKLIPMSSENRVAVLFGPEDRGLTNEDLQLCHELVNIPTAGFSSLNLAQAVMVMCYELFQARTRAPECHIPRLACRHELENMYEELKETFARIHYINHENPEHRLDKARNFLSRYQLRAREVSIIRGLCRQVVRYGSQCYKDGAAAGAAGSPKNQETG</sequence>
<evidence type="ECO:0000256" key="5">
    <source>
        <dbReference type="RuleBase" id="RU362024"/>
    </source>
</evidence>
<evidence type="ECO:0000256" key="2">
    <source>
        <dbReference type="ARBA" id="ARBA00022603"/>
    </source>
</evidence>
<dbReference type="InterPro" id="IPR004384">
    <property type="entry name" value="RNA_MeTrfase_TrmJ/LasT"/>
</dbReference>
<comment type="catalytic activity">
    <reaction evidence="5">
        <text>uridine(32) in tRNA + S-adenosyl-L-methionine = 2'-O-methyluridine(32) in tRNA + S-adenosyl-L-homocysteine + H(+)</text>
        <dbReference type="Rhea" id="RHEA:42936"/>
        <dbReference type="Rhea" id="RHEA-COMP:10107"/>
        <dbReference type="Rhea" id="RHEA-COMP:10290"/>
        <dbReference type="ChEBI" id="CHEBI:15378"/>
        <dbReference type="ChEBI" id="CHEBI:57856"/>
        <dbReference type="ChEBI" id="CHEBI:59789"/>
        <dbReference type="ChEBI" id="CHEBI:65315"/>
        <dbReference type="ChEBI" id="CHEBI:74478"/>
        <dbReference type="EC" id="2.1.1.200"/>
    </reaction>
</comment>
<keyword evidence="5" id="KW-0963">Cytoplasm</keyword>
<dbReference type="eggNOG" id="COG0565">
    <property type="taxonomic scope" value="Bacteria"/>
</dbReference>
<dbReference type="GO" id="GO:0003723">
    <property type="term" value="F:RNA binding"/>
    <property type="evidence" value="ECO:0007669"/>
    <property type="project" value="InterPro"/>
</dbReference>
<dbReference type="AlphaFoldDB" id="I5B345"/>
<reference evidence="7 8" key="1">
    <citation type="submission" date="2011-09" db="EMBL/GenBank/DDBJ databases">
        <authorList>
            <consortium name="US DOE Joint Genome Institute (JGI-PGF)"/>
            <person name="Lucas S."/>
            <person name="Han J."/>
            <person name="Lapidus A."/>
            <person name="Cheng J.-F."/>
            <person name="Goodwin L."/>
            <person name="Pitluck S."/>
            <person name="Peters L."/>
            <person name="Land M.L."/>
            <person name="Hauser L."/>
            <person name="Orellana R."/>
            <person name="Lovley D."/>
            <person name="Woyke T.J."/>
        </authorList>
    </citation>
    <scope>NUCLEOTIDE SEQUENCE [LARGE SCALE GENOMIC DNA]</scope>
    <source>
        <strain evidence="7 8">2ac9</strain>
    </source>
</reference>
<dbReference type="PANTHER" id="PTHR42786">
    <property type="entry name" value="TRNA/RRNA METHYLTRANSFERASE"/>
    <property type="match status" value="1"/>
</dbReference>
<evidence type="ECO:0000313" key="8">
    <source>
        <dbReference type="Proteomes" id="UP000005778"/>
    </source>
</evidence>
<comment type="similarity">
    <text evidence="1">Belongs to the class IV-like SAM-binding methyltransferase superfamily. RNA methyltransferase TrmH family.</text>
</comment>
<dbReference type="OrthoDB" id="9806346at2"/>
<dbReference type="GO" id="GO:0160206">
    <property type="term" value="F:tRNA (cytidine(32)/uridine(32)-2'-O)-methyltransferase activity"/>
    <property type="evidence" value="ECO:0007669"/>
    <property type="project" value="UniProtKB-EC"/>
</dbReference>
<dbReference type="InterPro" id="IPR029026">
    <property type="entry name" value="tRNA_m1G_MTases_N"/>
</dbReference>
<dbReference type="NCBIfam" id="TIGR00050">
    <property type="entry name" value="rRNA_methyl_1"/>
    <property type="match status" value="1"/>
</dbReference>
<comment type="function">
    <text evidence="5">Catalyzes the formation of 2'O-methylated cytidine (Cm32) or 2'O-methylated uridine (Um32) at position 32 in tRNA.</text>
</comment>
<evidence type="ECO:0000259" key="6">
    <source>
        <dbReference type="Pfam" id="PF00588"/>
    </source>
</evidence>
<dbReference type="Proteomes" id="UP000005778">
    <property type="component" value="Chromosome"/>
</dbReference>
<comment type="subunit">
    <text evidence="5">Homodimer.</text>
</comment>
<dbReference type="Pfam" id="PF00588">
    <property type="entry name" value="SpoU_methylase"/>
    <property type="match status" value="1"/>
</dbReference>
<dbReference type="STRING" id="879212.DespoDRAFT_02009"/>
<dbReference type="Gene3D" id="3.40.1280.10">
    <property type="match status" value="1"/>
</dbReference>
<keyword evidence="5" id="KW-0819">tRNA processing</keyword>
<dbReference type="EC" id="2.1.1.200" evidence="5"/>
<gene>
    <name evidence="5" type="primary">trmJ</name>
    <name evidence="7" type="ORF">DespoDRAFT_02009</name>
</gene>
<dbReference type="GO" id="GO:0106339">
    <property type="term" value="F:tRNA (cytidine(32)-2'-O)-methyltransferase activity"/>
    <property type="evidence" value="ECO:0007669"/>
    <property type="project" value="RHEA"/>
</dbReference>
<reference evidence="7 8" key="2">
    <citation type="submission" date="2012-02" db="EMBL/GenBank/DDBJ databases">
        <title>Improved High-Quality Draft sequence of Desulfobacter postgatei 2ac9.</title>
        <authorList>
            <consortium name="US DOE Joint Genome Institute"/>
            <person name="Lucas S."/>
            <person name="Han J."/>
            <person name="Lapidus A."/>
            <person name="Cheng J.-F."/>
            <person name="Goodwin L."/>
            <person name="Pitluck S."/>
            <person name="Peters L."/>
            <person name="Ovchinnikova G."/>
            <person name="Held B."/>
            <person name="Detter J.C."/>
            <person name="Han C."/>
            <person name="Tapia R."/>
            <person name="Land M."/>
            <person name="Hauser L."/>
            <person name="Kyrpides N."/>
            <person name="Ivanova N."/>
            <person name="Pagani I."/>
            <person name="Orellana R."/>
            <person name="Lovley D."/>
            <person name="Woyke T."/>
        </authorList>
    </citation>
    <scope>NUCLEOTIDE SEQUENCE [LARGE SCALE GENOMIC DNA]</scope>
    <source>
        <strain evidence="7 8">2ac9</strain>
    </source>
</reference>
<dbReference type="InterPro" id="IPR001537">
    <property type="entry name" value="SpoU_MeTrfase"/>
</dbReference>
<keyword evidence="4 5" id="KW-0949">S-adenosyl-L-methionine</keyword>
<organism evidence="7 8">
    <name type="scientific">Desulfobacter postgatei 2ac9</name>
    <dbReference type="NCBI Taxonomy" id="879212"/>
    <lineage>
        <taxon>Bacteria</taxon>
        <taxon>Pseudomonadati</taxon>
        <taxon>Thermodesulfobacteriota</taxon>
        <taxon>Desulfobacteria</taxon>
        <taxon>Desulfobacterales</taxon>
        <taxon>Desulfobacteraceae</taxon>
        <taxon>Desulfobacter</taxon>
    </lineage>
</organism>
<dbReference type="InterPro" id="IPR029028">
    <property type="entry name" value="Alpha/beta_knot_MTases"/>
</dbReference>
<comment type="subcellular location">
    <subcellularLocation>
        <location evidence="5">Cytoplasm</location>
    </subcellularLocation>
</comment>
<evidence type="ECO:0000256" key="4">
    <source>
        <dbReference type="ARBA" id="ARBA00022691"/>
    </source>
</evidence>
<dbReference type="RefSeq" id="WP_004073294.1">
    <property type="nucleotide sequence ID" value="NZ_CM001488.1"/>
</dbReference>
<dbReference type="CDD" id="cd18093">
    <property type="entry name" value="SpoU-like_TrmJ"/>
    <property type="match status" value="1"/>
</dbReference>
<dbReference type="Gene3D" id="1.10.8.590">
    <property type="match status" value="1"/>
</dbReference>
<accession>I5B345</accession>
<feature type="domain" description="tRNA/rRNA methyltransferase SpoU type" evidence="6">
    <location>
        <begin position="10"/>
        <end position="159"/>
    </location>
</feature>
<dbReference type="SUPFAM" id="SSF75217">
    <property type="entry name" value="alpha/beta knot"/>
    <property type="match status" value="1"/>
</dbReference>
<dbReference type="PIRSF" id="PIRSF004808">
    <property type="entry name" value="LasT"/>
    <property type="match status" value="1"/>
</dbReference>
<name>I5B345_9BACT</name>
<protein>
    <recommendedName>
        <fullName evidence="5">tRNA (cytidine/uridine-2'-O-)-methyltransferase TrmJ</fullName>
        <ecNumber evidence="5">2.1.1.200</ecNumber>
    </recommendedName>
    <alternativeName>
        <fullName evidence="5">tRNA (cytidine(32)/uridine(32)-2'-O)-methyltransferase</fullName>
    </alternativeName>
    <alternativeName>
        <fullName evidence="5">tRNA Cm32/Um32 methyltransferase</fullName>
    </alternativeName>
</protein>